<proteinExistence type="predicted"/>
<evidence type="ECO:0000256" key="5">
    <source>
        <dbReference type="ARBA" id="ARBA00034531"/>
    </source>
</evidence>
<name>A0A2N5CPT5_9CAUL</name>
<dbReference type="SUPFAM" id="SSF140931">
    <property type="entry name" value="Fic-like"/>
    <property type="match status" value="1"/>
</dbReference>
<evidence type="ECO:0000256" key="8">
    <source>
        <dbReference type="SAM" id="MobiDB-lite"/>
    </source>
</evidence>
<keyword evidence="2" id="KW-0548">Nucleotidyltransferase</keyword>
<dbReference type="PROSITE" id="PS51459">
    <property type="entry name" value="FIDO"/>
    <property type="match status" value="1"/>
</dbReference>
<comment type="catalytic activity">
    <reaction evidence="6">
        <text>L-threonyl-[protein] + ATP = 3-O-(5'-adenylyl)-L-threonyl-[protein] + diphosphate</text>
        <dbReference type="Rhea" id="RHEA:54292"/>
        <dbReference type="Rhea" id="RHEA-COMP:11060"/>
        <dbReference type="Rhea" id="RHEA-COMP:13847"/>
        <dbReference type="ChEBI" id="CHEBI:30013"/>
        <dbReference type="ChEBI" id="CHEBI:30616"/>
        <dbReference type="ChEBI" id="CHEBI:33019"/>
        <dbReference type="ChEBI" id="CHEBI:138113"/>
        <dbReference type="EC" id="2.7.7.108"/>
    </reaction>
</comment>
<sequence>MSDRKAAERAAFERVFYPDSRVLVNELGLRDAASLDAAERLFTDTRIEEGMPARASEPTYAGFKAIHHHLFQDLYAWAGQERTYTTGRGPIPFAPPEQIGPWMEKQFAAFRAAGELKGLGAEAFAAKAAEFITEINAAHPFIEGNGRAQRVWLGGVAERAGFEFTIRPEDQAAWYEASRIGFEAANTAPMAQLILARIQTLQLAENGRGPERAAQFLAMSREAALASGDGSFQAAWANLDKIAAVVGSAMAHDGEAQVRLLDKARHQVAEHLRAGRTIIEVSKEQAWRNAAQDQVSSPTDPTLDDRDR</sequence>
<dbReference type="PANTHER" id="PTHR39560:SF1">
    <property type="entry name" value="PROTEIN ADENYLYLTRANSFERASE FIC-RELATED"/>
    <property type="match status" value="1"/>
</dbReference>
<dbReference type="GO" id="GO:0070733">
    <property type="term" value="F:AMPylase activity"/>
    <property type="evidence" value="ECO:0007669"/>
    <property type="project" value="UniProtKB-EC"/>
</dbReference>
<dbReference type="RefSeq" id="WP_101714474.1">
    <property type="nucleotide sequence ID" value="NZ_PJRQ01000040.1"/>
</dbReference>
<dbReference type="PANTHER" id="PTHR39560">
    <property type="entry name" value="PROTEIN ADENYLYLTRANSFERASE FIC-RELATED"/>
    <property type="match status" value="1"/>
</dbReference>
<dbReference type="GO" id="GO:0005524">
    <property type="term" value="F:ATP binding"/>
    <property type="evidence" value="ECO:0007669"/>
    <property type="project" value="UniProtKB-KW"/>
</dbReference>
<dbReference type="Gene3D" id="1.10.3290.10">
    <property type="entry name" value="Fido-like domain"/>
    <property type="match status" value="1"/>
</dbReference>
<dbReference type="GO" id="GO:0051302">
    <property type="term" value="P:regulation of cell division"/>
    <property type="evidence" value="ECO:0007669"/>
    <property type="project" value="TreeGrafter"/>
</dbReference>
<dbReference type="InterPro" id="IPR036597">
    <property type="entry name" value="Fido-like_dom_sf"/>
</dbReference>
<dbReference type="InterPro" id="IPR003812">
    <property type="entry name" value="Fido"/>
</dbReference>
<keyword evidence="3" id="KW-0547">Nucleotide-binding</keyword>
<feature type="domain" description="Fido" evidence="9">
    <location>
        <begin position="58"/>
        <end position="196"/>
    </location>
</feature>
<keyword evidence="1" id="KW-0808">Transferase</keyword>
<evidence type="ECO:0000256" key="1">
    <source>
        <dbReference type="ARBA" id="ARBA00022679"/>
    </source>
</evidence>
<evidence type="ECO:0000259" key="9">
    <source>
        <dbReference type="PROSITE" id="PS51459"/>
    </source>
</evidence>
<comment type="catalytic activity">
    <reaction evidence="7">
        <text>L-tyrosyl-[protein] + ATP = O-(5'-adenylyl)-L-tyrosyl-[protein] + diphosphate</text>
        <dbReference type="Rhea" id="RHEA:54288"/>
        <dbReference type="Rhea" id="RHEA-COMP:10136"/>
        <dbReference type="Rhea" id="RHEA-COMP:13846"/>
        <dbReference type="ChEBI" id="CHEBI:30616"/>
        <dbReference type="ChEBI" id="CHEBI:33019"/>
        <dbReference type="ChEBI" id="CHEBI:46858"/>
        <dbReference type="ChEBI" id="CHEBI:83624"/>
        <dbReference type="EC" id="2.7.7.108"/>
    </reaction>
</comment>
<evidence type="ECO:0000256" key="4">
    <source>
        <dbReference type="ARBA" id="ARBA00022840"/>
    </source>
</evidence>
<feature type="compositionally biased region" description="Polar residues" evidence="8">
    <location>
        <begin position="291"/>
        <end position="300"/>
    </location>
</feature>
<accession>A0A2N5CPT5</accession>
<gene>
    <name evidence="10" type="ORF">CFHF_18545</name>
</gene>
<evidence type="ECO:0000313" key="10">
    <source>
        <dbReference type="EMBL" id="PLR09142.1"/>
    </source>
</evidence>
<evidence type="ECO:0000313" key="11">
    <source>
        <dbReference type="Proteomes" id="UP000234483"/>
    </source>
</evidence>
<evidence type="ECO:0000256" key="3">
    <source>
        <dbReference type="ARBA" id="ARBA00022741"/>
    </source>
</evidence>
<protein>
    <recommendedName>
        <fullName evidence="5">protein adenylyltransferase</fullName>
        <ecNumber evidence="5">2.7.7.108</ecNumber>
    </recommendedName>
</protein>
<keyword evidence="4" id="KW-0067">ATP-binding</keyword>
<comment type="caution">
    <text evidence="10">The sequence shown here is derived from an EMBL/GenBank/DDBJ whole genome shotgun (WGS) entry which is preliminary data.</text>
</comment>
<reference evidence="10 11" key="1">
    <citation type="submission" date="2017-12" db="EMBL/GenBank/DDBJ databases">
        <title>The genome sequence of Caulobacter flavus CGMCC1 15093.</title>
        <authorList>
            <person name="Gao J."/>
            <person name="Mao X."/>
            <person name="Sun J."/>
        </authorList>
    </citation>
    <scope>NUCLEOTIDE SEQUENCE [LARGE SCALE GENOMIC DNA]</scope>
    <source>
        <strain evidence="10 11">CGMCC1 15093</strain>
    </source>
</reference>
<dbReference type="AlphaFoldDB" id="A0A2N5CPT5"/>
<dbReference type="EC" id="2.7.7.108" evidence="5"/>
<dbReference type="EMBL" id="PJRQ01000040">
    <property type="protein sequence ID" value="PLR09142.1"/>
    <property type="molecule type" value="Genomic_DNA"/>
</dbReference>
<evidence type="ECO:0000256" key="6">
    <source>
        <dbReference type="ARBA" id="ARBA00047939"/>
    </source>
</evidence>
<evidence type="ECO:0000256" key="2">
    <source>
        <dbReference type="ARBA" id="ARBA00022695"/>
    </source>
</evidence>
<dbReference type="Pfam" id="PF02661">
    <property type="entry name" value="Fic"/>
    <property type="match status" value="1"/>
</dbReference>
<dbReference type="Proteomes" id="UP000234483">
    <property type="component" value="Unassembled WGS sequence"/>
</dbReference>
<evidence type="ECO:0000256" key="7">
    <source>
        <dbReference type="ARBA" id="ARBA00048696"/>
    </source>
</evidence>
<feature type="region of interest" description="Disordered" evidence="8">
    <location>
        <begin position="287"/>
        <end position="308"/>
    </location>
</feature>
<organism evidence="10 11">
    <name type="scientific">Caulobacter flavus</name>
    <dbReference type="NCBI Taxonomy" id="1679497"/>
    <lineage>
        <taxon>Bacteria</taxon>
        <taxon>Pseudomonadati</taxon>
        <taxon>Pseudomonadota</taxon>
        <taxon>Alphaproteobacteria</taxon>
        <taxon>Caulobacterales</taxon>
        <taxon>Caulobacteraceae</taxon>
        <taxon>Caulobacter</taxon>
    </lineage>
</organism>